<dbReference type="HOGENOM" id="CLU_104369_0_0_1"/>
<proteinExistence type="predicted"/>
<dbReference type="Pfam" id="PF00112">
    <property type="entry name" value="Peptidase_C1"/>
    <property type="match status" value="1"/>
</dbReference>
<feature type="region of interest" description="Disordered" evidence="1">
    <location>
        <begin position="1"/>
        <end position="20"/>
    </location>
</feature>
<dbReference type="OMA" id="YNWKMIN"/>
<dbReference type="InterPro" id="IPR000668">
    <property type="entry name" value="Peptidase_C1A_C"/>
</dbReference>
<feature type="domain" description="Peptidase C1A papain C-terminal" evidence="2">
    <location>
        <begin position="50"/>
        <end position="142"/>
    </location>
</feature>
<dbReference type="Gramene" id="OPUNC06G01990.1">
    <property type="protein sequence ID" value="OPUNC06G01990.1"/>
    <property type="gene ID" value="OPUNC06G01990"/>
</dbReference>
<feature type="compositionally biased region" description="Basic and acidic residues" evidence="1">
    <location>
        <begin position="1"/>
        <end position="12"/>
    </location>
</feature>
<dbReference type="GO" id="GO:0008234">
    <property type="term" value="F:cysteine-type peptidase activity"/>
    <property type="evidence" value="ECO:0007669"/>
    <property type="project" value="InterPro"/>
</dbReference>
<dbReference type="InterPro" id="IPR038765">
    <property type="entry name" value="Papain-like_cys_pep_sf"/>
</dbReference>
<reference evidence="3" key="1">
    <citation type="submission" date="2015-04" db="UniProtKB">
        <authorList>
            <consortium name="EnsemblPlants"/>
        </authorList>
    </citation>
    <scope>IDENTIFICATION</scope>
</reference>
<name>A0A0E0L7F2_ORYPU</name>
<dbReference type="AlphaFoldDB" id="A0A0E0L7F2"/>
<evidence type="ECO:0000313" key="3">
    <source>
        <dbReference type="EnsemblPlants" id="OPUNC06G01990.1"/>
    </source>
</evidence>
<accession>A0A0E0L7F2</accession>
<evidence type="ECO:0000256" key="1">
    <source>
        <dbReference type="SAM" id="MobiDB-lite"/>
    </source>
</evidence>
<reference evidence="3" key="2">
    <citation type="submission" date="2018-05" db="EMBL/GenBank/DDBJ databases">
        <title>OpunRS2 (Oryza punctata Reference Sequence Version 2).</title>
        <authorList>
            <person name="Zhang J."/>
            <person name="Kudrna D."/>
            <person name="Lee S."/>
            <person name="Talag J."/>
            <person name="Welchert J."/>
            <person name="Wing R.A."/>
        </authorList>
    </citation>
    <scope>NUCLEOTIDE SEQUENCE [LARGE SCALE GENOMIC DNA]</scope>
</reference>
<evidence type="ECO:0000313" key="4">
    <source>
        <dbReference type="Proteomes" id="UP000026962"/>
    </source>
</evidence>
<dbReference type="EnsemblPlants" id="OPUNC06G01990.1">
    <property type="protein sequence ID" value="OPUNC06G01990.1"/>
    <property type="gene ID" value="OPUNC06G01990"/>
</dbReference>
<organism evidence="3">
    <name type="scientific">Oryza punctata</name>
    <name type="common">Red rice</name>
    <dbReference type="NCBI Taxonomy" id="4537"/>
    <lineage>
        <taxon>Eukaryota</taxon>
        <taxon>Viridiplantae</taxon>
        <taxon>Streptophyta</taxon>
        <taxon>Embryophyta</taxon>
        <taxon>Tracheophyta</taxon>
        <taxon>Spermatophyta</taxon>
        <taxon>Magnoliopsida</taxon>
        <taxon>Liliopsida</taxon>
        <taxon>Poales</taxon>
        <taxon>Poaceae</taxon>
        <taxon>BOP clade</taxon>
        <taxon>Oryzoideae</taxon>
        <taxon>Oryzeae</taxon>
        <taxon>Oryzinae</taxon>
        <taxon>Oryza</taxon>
    </lineage>
</organism>
<keyword evidence="4" id="KW-1185">Reference proteome</keyword>
<evidence type="ECO:0000259" key="2">
    <source>
        <dbReference type="Pfam" id="PF00112"/>
    </source>
</evidence>
<dbReference type="Gene3D" id="3.90.70.10">
    <property type="entry name" value="Cysteine proteinases"/>
    <property type="match status" value="1"/>
</dbReference>
<protein>
    <recommendedName>
        <fullName evidence="2">Peptidase C1A papain C-terminal domain-containing protein</fullName>
    </recommendedName>
</protein>
<dbReference type="Proteomes" id="UP000026962">
    <property type="component" value="Chromosome 6"/>
</dbReference>
<dbReference type="GO" id="GO:0006508">
    <property type="term" value="P:proteolysis"/>
    <property type="evidence" value="ECO:0007669"/>
    <property type="project" value="InterPro"/>
</dbReference>
<sequence length="157" mass="17785">MGRQPEVQRELGTEPSGGRGECRMHMALRVLQEIGIVAEDPGLEGRRYKISNWKMINKEDANFKEIAEEIGLKARVMTAGFKISSNFKTTKPGEIYSYEPNKREKNDDGVTRSHCVLVVGFGRREGLEYLVYQNSAGVEFGRVYLKDVLRMATLQVI</sequence>
<dbReference type="SUPFAM" id="SSF54001">
    <property type="entry name" value="Cysteine proteinases"/>
    <property type="match status" value="1"/>
</dbReference>